<feature type="region of interest" description="Disordered" evidence="1">
    <location>
        <begin position="134"/>
        <end position="173"/>
    </location>
</feature>
<reference evidence="3" key="1">
    <citation type="submission" date="2016-10" db="EMBL/GenBank/DDBJ databases">
        <authorList>
            <person name="Varghese N."/>
            <person name="Submissions S."/>
        </authorList>
    </citation>
    <scope>NUCLEOTIDE SEQUENCE [LARGE SCALE GENOMIC DNA]</scope>
    <source>
        <strain evidence="3">CGMCC 1.6963</strain>
    </source>
</reference>
<gene>
    <name evidence="2" type="ORF">SAMN05216199_2326</name>
</gene>
<evidence type="ECO:0000313" key="3">
    <source>
        <dbReference type="Proteomes" id="UP000199019"/>
    </source>
</evidence>
<feature type="compositionally biased region" description="Polar residues" evidence="1">
    <location>
        <begin position="162"/>
        <end position="173"/>
    </location>
</feature>
<dbReference type="Proteomes" id="UP000199019">
    <property type="component" value="Unassembled WGS sequence"/>
</dbReference>
<evidence type="ECO:0000256" key="1">
    <source>
        <dbReference type="SAM" id="MobiDB-lite"/>
    </source>
</evidence>
<evidence type="ECO:0000313" key="2">
    <source>
        <dbReference type="EMBL" id="SES17309.1"/>
    </source>
</evidence>
<accession>A0A1H9V6X3</accession>
<keyword evidence="3" id="KW-1185">Reference proteome</keyword>
<feature type="non-terminal residue" evidence="2">
    <location>
        <position position="1"/>
    </location>
</feature>
<dbReference type="EMBL" id="FOHB01000003">
    <property type="protein sequence ID" value="SES17309.1"/>
    <property type="molecule type" value="Genomic_DNA"/>
</dbReference>
<protein>
    <submittedName>
        <fullName evidence="2">Uncharacterized protein</fullName>
    </submittedName>
</protein>
<organism evidence="2 3">
    <name type="scientific">Pedococcus cremeus</name>
    <dbReference type="NCBI Taxonomy" id="587636"/>
    <lineage>
        <taxon>Bacteria</taxon>
        <taxon>Bacillati</taxon>
        <taxon>Actinomycetota</taxon>
        <taxon>Actinomycetes</taxon>
        <taxon>Micrococcales</taxon>
        <taxon>Intrasporangiaceae</taxon>
        <taxon>Pedococcus</taxon>
    </lineage>
</organism>
<dbReference type="RefSeq" id="WP_218144276.1">
    <property type="nucleotide sequence ID" value="NZ_FOHB01000003.1"/>
</dbReference>
<sequence length="173" mass="18844">LTELVQQRVDLNAIAADLDIDAILNRLDLTELVQERVDLDAVAAKLDVEAVLDRLDLTAIVMNRVDLDVLVNAVLARIDLVGLAEEVIDAVDLPEIIRESTGSMASDTVRGARMQGIHADEAVSRAVDRILLRRNRRHPGAPTNRSGPVQPPGLDDNRGTDGRNQTHGTDVPR</sequence>
<dbReference type="AlphaFoldDB" id="A0A1H9V6X3"/>
<proteinExistence type="predicted"/>
<name>A0A1H9V6X3_9MICO</name>